<proteinExistence type="predicted"/>
<evidence type="ECO:0008006" key="2">
    <source>
        <dbReference type="Google" id="ProtNLM"/>
    </source>
</evidence>
<reference evidence="1" key="1">
    <citation type="submission" date="2015-07" db="EMBL/GenBank/DDBJ databases">
        <title>MeaNS - Measles Nucleotide Surveillance Program.</title>
        <authorList>
            <person name="Tran T."/>
            <person name="Druce J."/>
        </authorList>
    </citation>
    <scope>NUCLEOTIDE SEQUENCE</scope>
    <source>
        <strain evidence="1">UCB-OBI-ISO-001</strain>
        <tissue evidence="1">Gonad</tissue>
    </source>
</reference>
<dbReference type="InterPro" id="IPR021109">
    <property type="entry name" value="Peptidase_aspartic_dom_sf"/>
</dbReference>
<dbReference type="AlphaFoldDB" id="A0A0L8FGH2"/>
<organism evidence="1">
    <name type="scientific">Octopus bimaculoides</name>
    <name type="common">California two-spotted octopus</name>
    <dbReference type="NCBI Taxonomy" id="37653"/>
    <lineage>
        <taxon>Eukaryota</taxon>
        <taxon>Metazoa</taxon>
        <taxon>Spiralia</taxon>
        <taxon>Lophotrochozoa</taxon>
        <taxon>Mollusca</taxon>
        <taxon>Cephalopoda</taxon>
        <taxon>Coleoidea</taxon>
        <taxon>Octopodiformes</taxon>
        <taxon>Octopoda</taxon>
        <taxon>Incirrata</taxon>
        <taxon>Octopodidae</taxon>
        <taxon>Octopus</taxon>
    </lineage>
</organism>
<dbReference type="EMBL" id="KQ432502">
    <property type="protein sequence ID" value="KOF62742.1"/>
    <property type="molecule type" value="Genomic_DNA"/>
</dbReference>
<protein>
    <recommendedName>
        <fullName evidence="2">Aspartic peptidase DDI1-type domain-containing protein</fullName>
    </recommendedName>
</protein>
<evidence type="ECO:0000313" key="1">
    <source>
        <dbReference type="EMBL" id="KOF62742.1"/>
    </source>
</evidence>
<gene>
    <name evidence="1" type="ORF">OCBIM_22021999mg</name>
</gene>
<accession>A0A0L8FGH2</accession>
<dbReference type="SUPFAM" id="SSF50630">
    <property type="entry name" value="Acid proteases"/>
    <property type="match status" value="1"/>
</dbReference>
<dbReference type="STRING" id="37653.A0A0L8FGH2"/>
<dbReference type="Gene3D" id="2.40.70.10">
    <property type="entry name" value="Acid Proteases"/>
    <property type="match status" value="1"/>
</dbReference>
<sequence>MDSLRVNRKVNSRTCSLVIDMASGQTFVSSNVLQDLDLPESSQQLCGVTGHCTELRGPVNVRIDVAGLEVVLPVYMVEMEDSCILGLDYLTSMACQLDLQLVKLSVQGRSVPVKVVRRTTPGSEVRALRTTVVPPRSEKLLQCRVSNPIDGCLGLVEPDRQGKLKAGEMVGRTVKAGAN</sequence>
<name>A0A0L8FGH2_OCTBM</name>